<dbReference type="EMBL" id="FNRJ01000002">
    <property type="protein sequence ID" value="SEA28863.1"/>
    <property type="molecule type" value="Genomic_DNA"/>
</dbReference>
<proteinExistence type="predicted"/>
<accession>A0A1H3ZYK5</accession>
<dbReference type="AlphaFoldDB" id="A0A1H3ZYK5"/>
<dbReference type="RefSeq" id="WP_091823506.1">
    <property type="nucleotide sequence ID" value="NZ_FNRJ01000002.1"/>
</dbReference>
<dbReference type="STRING" id="1122198.SAMN02745729_102215"/>
<evidence type="ECO:0000313" key="2">
    <source>
        <dbReference type="Proteomes" id="UP000242469"/>
    </source>
</evidence>
<keyword evidence="2" id="KW-1185">Reference proteome</keyword>
<organism evidence="1 2">
    <name type="scientific">Marinobacterium iners DSM 11526</name>
    <dbReference type="NCBI Taxonomy" id="1122198"/>
    <lineage>
        <taxon>Bacteria</taxon>
        <taxon>Pseudomonadati</taxon>
        <taxon>Pseudomonadota</taxon>
        <taxon>Gammaproteobacteria</taxon>
        <taxon>Oceanospirillales</taxon>
        <taxon>Oceanospirillaceae</taxon>
        <taxon>Marinobacterium</taxon>
    </lineage>
</organism>
<evidence type="ECO:0000313" key="1">
    <source>
        <dbReference type="EMBL" id="SEA28863.1"/>
    </source>
</evidence>
<name>A0A1H3ZYK5_9GAMM</name>
<reference evidence="2" key="1">
    <citation type="submission" date="2016-10" db="EMBL/GenBank/DDBJ databases">
        <authorList>
            <person name="Varghese N."/>
            <person name="Submissions S."/>
        </authorList>
    </citation>
    <scope>NUCLEOTIDE SEQUENCE [LARGE SCALE GENOMIC DNA]</scope>
    <source>
        <strain evidence="2">DSM 11526</strain>
    </source>
</reference>
<sequence>MKATTASHRKPKRGNHLPLTVMLKPEEFAQVEALASGEVRSMSSMGRLLVGEALEARQSAAS</sequence>
<dbReference type="Proteomes" id="UP000242469">
    <property type="component" value="Unassembled WGS sequence"/>
</dbReference>
<gene>
    <name evidence="1" type="ORF">SAMN02745729_102215</name>
</gene>
<protein>
    <submittedName>
        <fullName evidence="1">Uncharacterized protein</fullName>
    </submittedName>
</protein>